<keyword evidence="2" id="KW-0813">Transport</keyword>
<keyword evidence="5 7" id="KW-1133">Transmembrane helix</keyword>
<dbReference type="InterPro" id="IPR020846">
    <property type="entry name" value="MFS_dom"/>
</dbReference>
<evidence type="ECO:0000313" key="9">
    <source>
        <dbReference type="EMBL" id="MCM3716152.1"/>
    </source>
</evidence>
<dbReference type="InterPro" id="IPR011701">
    <property type="entry name" value="MFS"/>
</dbReference>
<dbReference type="GO" id="GO:0005886">
    <property type="term" value="C:plasma membrane"/>
    <property type="evidence" value="ECO:0007669"/>
    <property type="project" value="UniProtKB-SubCell"/>
</dbReference>
<accession>A0A9X2IR66</accession>
<dbReference type="AlphaFoldDB" id="A0A9X2IR66"/>
<comment type="subcellular location">
    <subcellularLocation>
        <location evidence="1">Cell membrane</location>
        <topology evidence="1">Multi-pass membrane protein</topology>
    </subcellularLocation>
</comment>
<organism evidence="9 10">
    <name type="scientific">Halalkalibacter oceani</name>
    <dbReference type="NCBI Taxonomy" id="1653776"/>
    <lineage>
        <taxon>Bacteria</taxon>
        <taxon>Bacillati</taxon>
        <taxon>Bacillota</taxon>
        <taxon>Bacilli</taxon>
        <taxon>Bacillales</taxon>
        <taxon>Bacillaceae</taxon>
        <taxon>Halalkalibacter</taxon>
    </lineage>
</organism>
<feature type="transmembrane region" description="Helical" evidence="7">
    <location>
        <begin position="39"/>
        <end position="56"/>
    </location>
</feature>
<evidence type="ECO:0000256" key="1">
    <source>
        <dbReference type="ARBA" id="ARBA00004651"/>
    </source>
</evidence>
<dbReference type="RefSeq" id="WP_251224829.1">
    <property type="nucleotide sequence ID" value="NZ_JAMBOL010000029.1"/>
</dbReference>
<protein>
    <submittedName>
        <fullName evidence="9">MFS transporter</fullName>
    </submittedName>
</protein>
<evidence type="ECO:0000256" key="6">
    <source>
        <dbReference type="ARBA" id="ARBA00023136"/>
    </source>
</evidence>
<evidence type="ECO:0000256" key="5">
    <source>
        <dbReference type="ARBA" id="ARBA00022989"/>
    </source>
</evidence>
<gene>
    <name evidence="9" type="ORF">M3202_19085</name>
</gene>
<dbReference type="Proteomes" id="UP001139179">
    <property type="component" value="Unassembled WGS sequence"/>
</dbReference>
<dbReference type="PANTHER" id="PTHR43414:SF6">
    <property type="entry name" value="MULTIDRUG RESISTANCE PROTEIN MDTG"/>
    <property type="match status" value="1"/>
</dbReference>
<evidence type="ECO:0000256" key="2">
    <source>
        <dbReference type="ARBA" id="ARBA00022448"/>
    </source>
</evidence>
<proteinExistence type="predicted"/>
<keyword evidence="3" id="KW-1003">Cell membrane</keyword>
<comment type="caution">
    <text evidence="9">The sequence shown here is derived from an EMBL/GenBank/DDBJ whole genome shotgun (WGS) entry which is preliminary data.</text>
</comment>
<feature type="transmembrane region" description="Helical" evidence="7">
    <location>
        <begin position="68"/>
        <end position="86"/>
    </location>
</feature>
<evidence type="ECO:0000256" key="7">
    <source>
        <dbReference type="SAM" id="Phobius"/>
    </source>
</evidence>
<name>A0A9X2IR66_9BACI</name>
<evidence type="ECO:0000256" key="3">
    <source>
        <dbReference type="ARBA" id="ARBA00022475"/>
    </source>
</evidence>
<evidence type="ECO:0000313" key="10">
    <source>
        <dbReference type="Proteomes" id="UP001139179"/>
    </source>
</evidence>
<dbReference type="PANTHER" id="PTHR43414">
    <property type="entry name" value="MULTIDRUG RESISTANCE PROTEIN MDTG"/>
    <property type="match status" value="1"/>
</dbReference>
<keyword evidence="6 7" id="KW-0472">Membrane</keyword>
<evidence type="ECO:0000256" key="4">
    <source>
        <dbReference type="ARBA" id="ARBA00022692"/>
    </source>
</evidence>
<feature type="transmembrane region" description="Helical" evidence="7">
    <location>
        <begin position="156"/>
        <end position="173"/>
    </location>
</feature>
<dbReference type="Gene3D" id="1.20.1250.20">
    <property type="entry name" value="MFS general substrate transporter like domains"/>
    <property type="match status" value="1"/>
</dbReference>
<feature type="transmembrane region" description="Helical" evidence="7">
    <location>
        <begin position="7"/>
        <end position="27"/>
    </location>
</feature>
<feature type="transmembrane region" description="Helical" evidence="7">
    <location>
        <begin position="130"/>
        <end position="150"/>
    </location>
</feature>
<dbReference type="PROSITE" id="PS50850">
    <property type="entry name" value="MFS"/>
    <property type="match status" value="1"/>
</dbReference>
<sequence>MNLKWIVISQSWVLFATGLVFPFYVIFLREVGGNFSEFGLAYGLFTLSSALVHRWIGTTSDKRGRKGFLLLSTWTTAVIFLLFPIVTAIWQVYVLQVLLGIVGAMQKTSEKAMIADATDGGRRGEKIGSYHFWVSLYSGFAVIAGGYLIDWLTVDLIFYIGSMLLFISGMFILKIEE</sequence>
<dbReference type="SUPFAM" id="SSF103473">
    <property type="entry name" value="MFS general substrate transporter"/>
    <property type="match status" value="1"/>
</dbReference>
<keyword evidence="10" id="KW-1185">Reference proteome</keyword>
<dbReference type="GO" id="GO:0022857">
    <property type="term" value="F:transmembrane transporter activity"/>
    <property type="evidence" value="ECO:0007669"/>
    <property type="project" value="InterPro"/>
</dbReference>
<reference evidence="9" key="1">
    <citation type="submission" date="2022-05" db="EMBL/GenBank/DDBJ databases">
        <title>Comparative Genomics of Spacecraft Associated Microbes.</title>
        <authorList>
            <person name="Tran M.T."/>
            <person name="Wright A."/>
            <person name="Seuylemezian A."/>
            <person name="Eisen J."/>
            <person name="Coil D."/>
        </authorList>
    </citation>
    <scope>NUCLEOTIDE SEQUENCE</scope>
    <source>
        <strain evidence="9">214.1.1</strain>
    </source>
</reference>
<evidence type="ECO:0000259" key="8">
    <source>
        <dbReference type="PROSITE" id="PS50850"/>
    </source>
</evidence>
<feature type="domain" description="Major facilitator superfamily (MFS) profile" evidence="8">
    <location>
        <begin position="1"/>
        <end position="177"/>
    </location>
</feature>
<dbReference type="Pfam" id="PF07690">
    <property type="entry name" value="MFS_1"/>
    <property type="match status" value="1"/>
</dbReference>
<keyword evidence="4 7" id="KW-0812">Transmembrane</keyword>
<dbReference type="InterPro" id="IPR036259">
    <property type="entry name" value="MFS_trans_sf"/>
</dbReference>
<dbReference type="EMBL" id="JAMBOL010000029">
    <property type="protein sequence ID" value="MCM3716152.1"/>
    <property type="molecule type" value="Genomic_DNA"/>
</dbReference>